<accession>A0A811G6Z3</accession>
<dbReference type="Pfam" id="PF05930">
    <property type="entry name" value="Phage_AlpA"/>
    <property type="match status" value="1"/>
</dbReference>
<organism evidence="1 2">
    <name type="scientific">Acinetobacter bouvetii</name>
    <dbReference type="NCBI Taxonomy" id="202951"/>
    <lineage>
        <taxon>Bacteria</taxon>
        <taxon>Pseudomonadati</taxon>
        <taxon>Pseudomonadota</taxon>
        <taxon>Gammaproteobacteria</taxon>
        <taxon>Moraxellales</taxon>
        <taxon>Moraxellaceae</taxon>
        <taxon>Acinetobacter</taxon>
    </lineage>
</organism>
<dbReference type="EMBL" id="CADDTS010000004">
    <property type="protein sequence ID" value="CAB1207510.1"/>
    <property type="molecule type" value="Genomic_DNA"/>
</dbReference>
<dbReference type="InterPro" id="IPR052931">
    <property type="entry name" value="Prophage_regulatory_activator"/>
</dbReference>
<dbReference type="InterPro" id="IPR010260">
    <property type="entry name" value="AlpA"/>
</dbReference>
<name>A0A811G6Z3_9GAMM</name>
<evidence type="ECO:0000313" key="2">
    <source>
        <dbReference type="Proteomes" id="UP000489961"/>
    </source>
</evidence>
<dbReference type="RefSeq" id="WP_174558177.1">
    <property type="nucleotide sequence ID" value="NZ_CADDTS010000004.1"/>
</dbReference>
<protein>
    <submittedName>
        <fullName evidence="1">Prophage CP4-57 regulatory protein (AlpA)</fullName>
    </submittedName>
</protein>
<dbReference type="AlphaFoldDB" id="A0A811G6Z3"/>
<proteinExistence type="predicted"/>
<gene>
    <name evidence="1" type="ORF">SFB21_0161</name>
</gene>
<reference evidence="1 2" key="1">
    <citation type="submission" date="2020-02" db="EMBL/GenBank/DDBJ databases">
        <authorList>
            <person name="Chaudhuri R."/>
        </authorList>
    </citation>
    <scope>NUCLEOTIDE SEQUENCE [LARGE SCALE GENOMIC DNA]</scope>
    <source>
        <strain evidence="1">SFB21</strain>
    </source>
</reference>
<dbReference type="PANTHER" id="PTHR36154">
    <property type="entry name" value="DNA-BINDING TRANSCRIPTIONAL ACTIVATOR ALPA"/>
    <property type="match status" value="1"/>
</dbReference>
<comment type="caution">
    <text evidence="1">The sequence shown here is derived from an EMBL/GenBank/DDBJ whole genome shotgun (WGS) entry which is preliminary data.</text>
</comment>
<dbReference type="PANTHER" id="PTHR36154:SF1">
    <property type="entry name" value="DNA-BINDING TRANSCRIPTIONAL ACTIVATOR ALPA"/>
    <property type="match status" value="1"/>
</dbReference>
<evidence type="ECO:0000313" key="1">
    <source>
        <dbReference type="EMBL" id="CAB1207510.1"/>
    </source>
</evidence>
<dbReference type="Gene3D" id="1.10.238.160">
    <property type="match status" value="1"/>
</dbReference>
<sequence length="70" mass="8154">MQTTEIKTNQILRLKQVLELCGIGRSTIYEKINPKSNRYDASFPRPIKLSLSAIGWFEQDIIDWLNSRKS</sequence>
<dbReference type="Proteomes" id="UP000489961">
    <property type="component" value="Unassembled WGS sequence"/>
</dbReference>